<evidence type="ECO:0000256" key="1">
    <source>
        <dbReference type="SAM" id="MobiDB-lite"/>
    </source>
</evidence>
<feature type="domain" description="Clr5" evidence="2">
    <location>
        <begin position="26"/>
        <end position="59"/>
    </location>
</feature>
<gene>
    <name evidence="3" type="ORF">DL762_002065</name>
</gene>
<dbReference type="InterPro" id="IPR025676">
    <property type="entry name" value="Clr5_dom"/>
</dbReference>
<feature type="compositionally biased region" description="Polar residues" evidence="1">
    <location>
        <begin position="225"/>
        <end position="242"/>
    </location>
</feature>
<evidence type="ECO:0000313" key="3">
    <source>
        <dbReference type="EMBL" id="RYO91627.1"/>
    </source>
</evidence>
<dbReference type="Pfam" id="PF14420">
    <property type="entry name" value="Clr5"/>
    <property type="match status" value="1"/>
</dbReference>
<evidence type="ECO:0000313" key="4">
    <source>
        <dbReference type="Proteomes" id="UP000294003"/>
    </source>
</evidence>
<accession>A0ABY0HFR3</accession>
<feature type="compositionally biased region" description="Low complexity" evidence="1">
    <location>
        <begin position="130"/>
        <end position="142"/>
    </location>
</feature>
<dbReference type="Proteomes" id="UP000294003">
    <property type="component" value="Unassembled WGS sequence"/>
</dbReference>
<keyword evidence="4" id="KW-1185">Reference proteome</keyword>
<sequence length="400" mass="45851">MDSQAIQLRPENAQGSDPTFAHIPYDQRWEPLKSTIVALYMEEREKIPRVSERMKNEYNEGGFDKRVDKKALKRYIGDQIRHEQPLQVDNTMFLRWHLPYAALLNSLGLPHDQSSPFGSSPQTPENITIESPGSDSPSGESPTTQIVRRKVHLDRAKLLLQGREMDLMRQLNKSEREATVTWLHDRWMYSFMTAKYWGKGPRYWTVQTIEFKTGTDKSLLEPATLSDSHGSGSTPSAQSLQPKSECHWTIHHQGDEYEALPDSPEDGPMREYDIEDESTWPAWTSSVDARTFNLLDDDDDDDDNDDDDDDDDNDDDDDLLDDYSEWEKVYNIYVEMEALHLAATYLDGSRQCCSLISELTVFSDAGEIDHFGHTVLDNIFLTILKSHTKVIPSATHIYPT</sequence>
<organism evidence="3 4">
    <name type="scientific">Monosporascus cannonballus</name>
    <dbReference type="NCBI Taxonomy" id="155416"/>
    <lineage>
        <taxon>Eukaryota</taxon>
        <taxon>Fungi</taxon>
        <taxon>Dikarya</taxon>
        <taxon>Ascomycota</taxon>
        <taxon>Pezizomycotina</taxon>
        <taxon>Sordariomycetes</taxon>
        <taxon>Xylariomycetidae</taxon>
        <taxon>Xylariales</taxon>
        <taxon>Xylariales incertae sedis</taxon>
        <taxon>Monosporascus</taxon>
    </lineage>
</organism>
<feature type="compositionally biased region" description="Polar residues" evidence="1">
    <location>
        <begin position="113"/>
        <end position="129"/>
    </location>
</feature>
<name>A0ABY0HFR3_9PEZI</name>
<proteinExistence type="predicted"/>
<reference evidence="3 4" key="1">
    <citation type="submission" date="2018-06" db="EMBL/GenBank/DDBJ databases">
        <title>Complete Genomes of Monosporascus.</title>
        <authorList>
            <person name="Robinson A.J."/>
            <person name="Natvig D.O."/>
        </authorList>
    </citation>
    <scope>NUCLEOTIDE SEQUENCE [LARGE SCALE GENOMIC DNA]</scope>
    <source>
        <strain evidence="3 4">CBS 609.92</strain>
    </source>
</reference>
<evidence type="ECO:0000259" key="2">
    <source>
        <dbReference type="Pfam" id="PF14420"/>
    </source>
</evidence>
<feature type="region of interest" description="Disordered" evidence="1">
    <location>
        <begin position="294"/>
        <end position="320"/>
    </location>
</feature>
<protein>
    <recommendedName>
        <fullName evidence="2">Clr5 domain-containing protein</fullName>
    </recommendedName>
</protein>
<feature type="region of interest" description="Disordered" evidence="1">
    <location>
        <begin position="222"/>
        <end position="243"/>
    </location>
</feature>
<comment type="caution">
    <text evidence="3">The sequence shown here is derived from an EMBL/GenBank/DDBJ whole genome shotgun (WGS) entry which is preliminary data.</text>
</comment>
<feature type="compositionally biased region" description="Acidic residues" evidence="1">
    <location>
        <begin position="295"/>
        <end position="320"/>
    </location>
</feature>
<dbReference type="EMBL" id="QJNS01000038">
    <property type="protein sequence ID" value="RYO91627.1"/>
    <property type="molecule type" value="Genomic_DNA"/>
</dbReference>
<feature type="region of interest" description="Disordered" evidence="1">
    <location>
        <begin position="1"/>
        <end position="22"/>
    </location>
</feature>
<feature type="region of interest" description="Disordered" evidence="1">
    <location>
        <begin position="113"/>
        <end position="147"/>
    </location>
</feature>